<evidence type="ECO:0000259" key="3">
    <source>
        <dbReference type="PROSITE" id="PS50918"/>
    </source>
</evidence>
<comment type="caution">
    <text evidence="5">The sequence shown here is derived from an EMBL/GenBank/DDBJ whole genome shotgun (WGS) entry which is preliminary data.</text>
</comment>
<evidence type="ECO:0000256" key="2">
    <source>
        <dbReference type="SAM" id="MobiDB-lite"/>
    </source>
</evidence>
<accession>A0A835CQQ0</accession>
<organism evidence="5 6">
    <name type="scientific">Aphidius gifuensis</name>
    <name type="common">Parasitoid wasp</name>
    <dbReference type="NCBI Taxonomy" id="684658"/>
    <lineage>
        <taxon>Eukaryota</taxon>
        <taxon>Metazoa</taxon>
        <taxon>Ecdysozoa</taxon>
        <taxon>Arthropoda</taxon>
        <taxon>Hexapoda</taxon>
        <taxon>Insecta</taxon>
        <taxon>Pterygota</taxon>
        <taxon>Neoptera</taxon>
        <taxon>Endopterygota</taxon>
        <taxon>Hymenoptera</taxon>
        <taxon>Apocrita</taxon>
        <taxon>Ichneumonoidea</taxon>
        <taxon>Braconidae</taxon>
        <taxon>Aphidiinae</taxon>
        <taxon>Aphidius</taxon>
    </lineage>
</organism>
<dbReference type="InterPro" id="IPR057825">
    <property type="entry name" value="WWE_SEC23-DDH2"/>
</dbReference>
<feature type="domain" description="WWE" evidence="3">
    <location>
        <begin position="484"/>
        <end position="566"/>
    </location>
</feature>
<feature type="domain" description="DDHD" evidence="4">
    <location>
        <begin position="913"/>
        <end position="1130"/>
    </location>
</feature>
<feature type="compositionally biased region" description="Low complexity" evidence="2">
    <location>
        <begin position="859"/>
        <end position="869"/>
    </location>
</feature>
<dbReference type="Pfam" id="PF02862">
    <property type="entry name" value="DDHD"/>
    <property type="match status" value="1"/>
</dbReference>
<feature type="region of interest" description="Disordered" evidence="2">
    <location>
        <begin position="68"/>
        <end position="151"/>
    </location>
</feature>
<feature type="compositionally biased region" description="Pro residues" evidence="2">
    <location>
        <begin position="124"/>
        <end position="143"/>
    </location>
</feature>
<feature type="compositionally biased region" description="Polar residues" evidence="2">
    <location>
        <begin position="80"/>
        <end position="121"/>
    </location>
</feature>
<evidence type="ECO:0000256" key="1">
    <source>
        <dbReference type="ARBA" id="ARBA00038464"/>
    </source>
</evidence>
<feature type="compositionally biased region" description="Low complexity" evidence="2">
    <location>
        <begin position="1170"/>
        <end position="1179"/>
    </location>
</feature>
<dbReference type="GO" id="GO:0004620">
    <property type="term" value="F:phospholipase activity"/>
    <property type="evidence" value="ECO:0007669"/>
    <property type="project" value="TreeGrafter"/>
</dbReference>
<feature type="compositionally biased region" description="Polar residues" evidence="2">
    <location>
        <begin position="1180"/>
        <end position="1193"/>
    </location>
</feature>
<dbReference type="EMBL" id="JACMRX010000003">
    <property type="protein sequence ID" value="KAF7993119.1"/>
    <property type="molecule type" value="Genomic_DNA"/>
</dbReference>
<dbReference type="OrthoDB" id="69269at2759"/>
<name>A0A835CQQ0_APHGI</name>
<dbReference type="InterPro" id="IPR004177">
    <property type="entry name" value="DDHD_dom"/>
</dbReference>
<dbReference type="AlphaFoldDB" id="A0A835CQQ0"/>
<dbReference type="GO" id="GO:0046872">
    <property type="term" value="F:metal ion binding"/>
    <property type="evidence" value="ECO:0007669"/>
    <property type="project" value="InterPro"/>
</dbReference>
<dbReference type="GO" id="GO:0030134">
    <property type="term" value="C:COPII-coated ER to Golgi transport vesicle"/>
    <property type="evidence" value="ECO:0007669"/>
    <property type="project" value="TreeGrafter"/>
</dbReference>
<evidence type="ECO:0000259" key="4">
    <source>
        <dbReference type="PROSITE" id="PS51043"/>
    </source>
</evidence>
<dbReference type="InterPro" id="IPR058055">
    <property type="entry name" value="PA-PLA1"/>
</dbReference>
<evidence type="ECO:0000313" key="5">
    <source>
        <dbReference type="EMBL" id="KAF7993119.1"/>
    </source>
</evidence>
<dbReference type="Proteomes" id="UP000639338">
    <property type="component" value="Unassembled WGS sequence"/>
</dbReference>
<proteinExistence type="inferred from homology"/>
<comment type="similarity">
    <text evidence="1">Belongs to the PA-PLA1 family.</text>
</comment>
<dbReference type="InterPro" id="IPR004170">
    <property type="entry name" value="WWE_dom"/>
</dbReference>
<evidence type="ECO:0000313" key="6">
    <source>
        <dbReference type="Proteomes" id="UP000639338"/>
    </source>
</evidence>
<gene>
    <name evidence="5" type="ORF">HCN44_005900</name>
</gene>
<keyword evidence="6" id="KW-1185">Reference proteome</keyword>
<dbReference type="Pfam" id="PF23464">
    <property type="entry name" value="WWE_3"/>
    <property type="match status" value="1"/>
</dbReference>
<feature type="region of interest" description="Disordered" evidence="2">
    <location>
        <begin position="836"/>
        <end position="869"/>
    </location>
</feature>
<feature type="region of interest" description="Disordered" evidence="2">
    <location>
        <begin position="1170"/>
        <end position="1210"/>
    </location>
</feature>
<dbReference type="PANTHER" id="PTHR23509">
    <property type="entry name" value="PA-PL1 PHOSPHOLIPASE FAMILY"/>
    <property type="match status" value="1"/>
</dbReference>
<dbReference type="PANTHER" id="PTHR23509:SF10">
    <property type="entry name" value="LD21067P"/>
    <property type="match status" value="1"/>
</dbReference>
<dbReference type="SMART" id="SM01127">
    <property type="entry name" value="DDHD"/>
    <property type="match status" value="1"/>
</dbReference>
<dbReference type="PROSITE" id="PS50918">
    <property type="entry name" value="WWE"/>
    <property type="match status" value="1"/>
</dbReference>
<reference evidence="5 6" key="1">
    <citation type="submission" date="2020-08" db="EMBL/GenBank/DDBJ databases">
        <title>Aphidius gifuensis genome sequencing and assembly.</title>
        <authorList>
            <person name="Du Z."/>
        </authorList>
    </citation>
    <scope>NUCLEOTIDE SEQUENCE [LARGE SCALE GENOMIC DNA]</scope>
    <source>
        <strain evidence="5">YNYX2018</strain>
        <tissue evidence="5">Adults</tissue>
    </source>
</reference>
<dbReference type="Pfam" id="PF02825">
    <property type="entry name" value="WWE"/>
    <property type="match status" value="1"/>
</dbReference>
<dbReference type="PROSITE" id="PS51043">
    <property type="entry name" value="DDHD"/>
    <property type="match status" value="1"/>
</dbReference>
<feature type="compositionally biased region" description="Acidic residues" evidence="2">
    <location>
        <begin position="843"/>
        <end position="858"/>
    </location>
</feature>
<sequence length="1227" mass="137704">MLTFLTEIQLQKSIEEIKNPILLHQSNSATELQHQFEPIIDLTKDKHQQQHQQQGYFTSILSSLPNLSLSGIRDQPQQPPSQATIFDSPQTHSTAGLNSSTNSTPPHFSPVHFSSGTSNDPSRPIAPPTVALPPPSAVPPVPPVSGSVSSYRLGNQRRLKYALPPDLKSIPTKNSFETSPKPEFINSTYSTSSYVKNDNDNKYIENIENVHSTLSSEFSSNEQVSEPQEIPTRKIYRDLVTPNNTPADYFLTGSTFDTNYQSNRDDADAIAKILKNNSSTSQFTPQSNTTNIDNFADIDLSQSFSQSTIQIKQNQQSPEVLFAPVATTTTSPIDFFSSNTTSTITEPSITSFFDNKNSLKSDNNIDEIFPGTIQVEQQQQEPSNVSLYNPLDYTSKTYNQQCNIDSQSPISFASNIQSSLVNDGNNINNWSASPLSSFMTNEIPESTGTATLSPIQTSINPLTVRAQTQQQDTIPPSLHSLAAGADKKMQYRPVYHHWFYSTEVENKILWHPFSMYDSLNLEEVHNSSEITIDTKVPTDGGRYDVEILKRQRLPVYWSGKPSEVKRSSWFYKGPTGSKYVPYDENIASRLEEEYKQACSTEHWNRKIEVGNGEYIVFHSPTIQIHYLQANSSEFVGSWGNTSASENNGSYLQGTSSKVKVVKRGVDEFHIEEGEPEKIDHLLFLVHGIGSVCDLKFRSVEEVVDEFRSISLQLVQSHYRTAGEQGVVNRIEVLPISWHTTLHSEDTGIDKKLKAITLESIPRLRHFTNDTLLDVLFYTSPTYCQTIMQTVGNEMNRLHSLFKERNTNFNGNIYLGGHSLGSLIVFDLLCHQKPPVDDKKQDTIEENENSDDNDNDDDNNNSNNSNINIDNTVSSTSIIKPMPRSIVKRKLSRKVSYVMGAAGTGQPFIIYPHLNFNPKAFFALGSPIGMFVTVRGIDTLGEDFHLPTCPAFFNIFHPFDPVAYRVESLVNPDAHKYRPMLIPHHKGRKRMHLELKETMARVGADLKQKLLDSVKSTWNSVYQLAMFHRSDNQTLENEINKVVEEEMVKPPNIAKQLQNNGESEDEIYDNDYDKDNNNFKAGNLNGGRRIDYVLQEAPFEYINEYIFALTSHVCYWESEDTMLMILKEIYGSNGIQADAQLPQQTMTIERQSFPSQSTAFIPATSAGSITTTTDGATTSSLNTPLINNDPTTPIINKPVGPPPLAGFVRPKKEDSYREFHYGATAPED</sequence>
<protein>
    <submittedName>
        <fullName evidence="5">Uncharacterized protein</fullName>
    </submittedName>
</protein>